<evidence type="ECO:0000256" key="7">
    <source>
        <dbReference type="ARBA" id="ARBA00022840"/>
    </source>
</evidence>
<dbReference type="FunFam" id="1.10.20.140:FF:000001">
    <property type="entry name" value="tRNA dimethylallyltransferase"/>
    <property type="match status" value="1"/>
</dbReference>
<comment type="subunit">
    <text evidence="10">Monomer.</text>
</comment>
<evidence type="ECO:0000256" key="3">
    <source>
        <dbReference type="ARBA" id="ARBA00005842"/>
    </source>
</evidence>
<dbReference type="GO" id="GO:0006400">
    <property type="term" value="P:tRNA modification"/>
    <property type="evidence" value="ECO:0007669"/>
    <property type="project" value="TreeGrafter"/>
</dbReference>
<feature type="binding site" evidence="10">
    <location>
        <begin position="11"/>
        <end position="16"/>
    </location>
    <ligand>
        <name>substrate</name>
    </ligand>
</feature>
<evidence type="ECO:0000256" key="13">
    <source>
        <dbReference type="RuleBase" id="RU003785"/>
    </source>
</evidence>
<dbReference type="NCBIfam" id="TIGR00174">
    <property type="entry name" value="miaA"/>
    <property type="match status" value="1"/>
</dbReference>
<keyword evidence="8 10" id="KW-0460">Magnesium</keyword>
<proteinExistence type="inferred from homology"/>
<dbReference type="EMBL" id="BGZO01000011">
    <property type="protein sequence ID" value="GBR75938.1"/>
    <property type="molecule type" value="Genomic_DNA"/>
</dbReference>
<evidence type="ECO:0000256" key="1">
    <source>
        <dbReference type="ARBA" id="ARBA00001946"/>
    </source>
</evidence>
<keyword evidence="7 10" id="KW-0067">ATP-binding</keyword>
<dbReference type="AlphaFoldDB" id="A0A388TGK6"/>
<keyword evidence="15" id="KW-1185">Reference proteome</keyword>
<sequence length="287" mass="32261">MSTSTLILGPTGVGKSEYAVRLALEQNAAIVSVDALQVYKKMNIGTAKLSMAQRQGVPHYAIDLVEPTQEFSVADYVRYVENLLRGELAGRRVIFCGGTGFYYNALLKGLGLPLAAKDEALRQKLRKQAEEKGREWLWRELQKVDEPSAAKIHAHDVFRVIRALEVYALTGRKISAQQRRKPSILGTDYRLIGLTLPRPELYARLDRRVEAMLEHGLVAEVKGLLALGCTAELSSMQAIGYKEIIAHLRGDYALDAAVAAIKQKTRNFAKRQYTWFRAFQDVEWRVN</sequence>
<keyword evidence="4 10" id="KW-0808">Transferase</keyword>
<evidence type="ECO:0000256" key="8">
    <source>
        <dbReference type="ARBA" id="ARBA00022842"/>
    </source>
</evidence>
<comment type="function">
    <text evidence="2 10 12">Catalyzes the transfer of a dimethylallyl group onto the adenine at position 37 in tRNAs that read codons beginning with uridine, leading to the formation of N6-(dimethylallyl)adenosine (i(6)A).</text>
</comment>
<feature type="site" description="Interaction with substrate tRNA" evidence="10">
    <location>
        <position position="99"/>
    </location>
</feature>
<dbReference type="InterPro" id="IPR027417">
    <property type="entry name" value="P-loop_NTPase"/>
</dbReference>
<comment type="similarity">
    <text evidence="3 10 13">Belongs to the IPP transferase family.</text>
</comment>
<dbReference type="GO" id="GO:0052381">
    <property type="term" value="F:tRNA dimethylallyltransferase activity"/>
    <property type="evidence" value="ECO:0007669"/>
    <property type="project" value="UniProtKB-UniRule"/>
</dbReference>
<keyword evidence="5 10" id="KW-0819">tRNA processing</keyword>
<dbReference type="PANTHER" id="PTHR11088:SF60">
    <property type="entry name" value="TRNA DIMETHYLALLYLTRANSFERASE"/>
    <property type="match status" value="1"/>
</dbReference>
<feature type="binding site" evidence="10">
    <location>
        <begin position="9"/>
        <end position="16"/>
    </location>
    <ligand>
        <name>ATP</name>
        <dbReference type="ChEBI" id="CHEBI:30616"/>
    </ligand>
</feature>
<dbReference type="Gene3D" id="1.10.20.140">
    <property type="match status" value="1"/>
</dbReference>
<dbReference type="Proteomes" id="UP000275925">
    <property type="component" value="Unassembled WGS sequence"/>
</dbReference>
<evidence type="ECO:0000256" key="2">
    <source>
        <dbReference type="ARBA" id="ARBA00003213"/>
    </source>
</evidence>
<accession>A0A388TGK6</accession>
<dbReference type="InterPro" id="IPR018022">
    <property type="entry name" value="IPT"/>
</dbReference>
<evidence type="ECO:0000256" key="12">
    <source>
        <dbReference type="RuleBase" id="RU003784"/>
    </source>
</evidence>
<dbReference type="HAMAP" id="MF_00185">
    <property type="entry name" value="IPP_trans"/>
    <property type="match status" value="1"/>
</dbReference>
<dbReference type="InterPro" id="IPR039657">
    <property type="entry name" value="Dimethylallyltransferase"/>
</dbReference>
<evidence type="ECO:0000256" key="9">
    <source>
        <dbReference type="ARBA" id="ARBA00049563"/>
    </source>
</evidence>
<comment type="caution">
    <text evidence="14">The sequence shown here is derived from an EMBL/GenBank/DDBJ whole genome shotgun (WGS) entry which is preliminary data.</text>
</comment>
<evidence type="ECO:0000256" key="5">
    <source>
        <dbReference type="ARBA" id="ARBA00022694"/>
    </source>
</evidence>
<comment type="caution">
    <text evidence="10">Lacks conserved residue(s) required for the propagation of feature annotation.</text>
</comment>
<protein>
    <recommendedName>
        <fullName evidence="10">tRNA dimethylallyltransferase</fullName>
        <ecNumber evidence="10">2.5.1.75</ecNumber>
    </recommendedName>
    <alternativeName>
        <fullName evidence="10">Dimethylallyl diphosphate:tRNA dimethylallyltransferase</fullName>
        <shortName evidence="10">DMAPP:tRNA dimethylallyltransferase</shortName>
        <shortName evidence="10">DMATase</shortName>
    </alternativeName>
    <alternativeName>
        <fullName evidence="10">Isopentenyl-diphosphate:tRNA isopentenyltransferase</fullName>
        <shortName evidence="10">IPP transferase</shortName>
        <shortName evidence="10">IPPT</shortName>
        <shortName evidence="10">IPTase</shortName>
    </alternativeName>
</protein>
<evidence type="ECO:0000256" key="4">
    <source>
        <dbReference type="ARBA" id="ARBA00022679"/>
    </source>
</evidence>
<dbReference type="Gene3D" id="3.40.50.300">
    <property type="entry name" value="P-loop containing nucleotide triphosphate hydrolases"/>
    <property type="match status" value="1"/>
</dbReference>
<dbReference type="EC" id="2.5.1.75" evidence="10"/>
<comment type="catalytic activity">
    <reaction evidence="9 10 11">
        <text>adenosine(37) in tRNA + dimethylallyl diphosphate = N(6)-dimethylallyladenosine(37) in tRNA + diphosphate</text>
        <dbReference type="Rhea" id="RHEA:26482"/>
        <dbReference type="Rhea" id="RHEA-COMP:10162"/>
        <dbReference type="Rhea" id="RHEA-COMP:10375"/>
        <dbReference type="ChEBI" id="CHEBI:33019"/>
        <dbReference type="ChEBI" id="CHEBI:57623"/>
        <dbReference type="ChEBI" id="CHEBI:74411"/>
        <dbReference type="ChEBI" id="CHEBI:74415"/>
        <dbReference type="EC" id="2.5.1.75"/>
    </reaction>
</comment>
<gene>
    <name evidence="10 14" type="primary">miaA</name>
    <name evidence="14" type="ORF">NO2_0563</name>
</gene>
<evidence type="ECO:0000256" key="11">
    <source>
        <dbReference type="RuleBase" id="RU003783"/>
    </source>
</evidence>
<dbReference type="GO" id="GO:0005524">
    <property type="term" value="F:ATP binding"/>
    <property type="evidence" value="ECO:0007669"/>
    <property type="project" value="UniProtKB-UniRule"/>
</dbReference>
<name>A0A388TGK6_9BACT</name>
<evidence type="ECO:0000313" key="15">
    <source>
        <dbReference type="Proteomes" id="UP000275925"/>
    </source>
</evidence>
<reference evidence="14 15" key="1">
    <citation type="journal article" date="2019" name="ISME J.">
        <title>Genome analyses of uncultured TG2/ZB3 bacteria in 'Margulisbacteria' specifically attached to ectosymbiotic spirochetes of protists in the termite gut.</title>
        <authorList>
            <person name="Utami Y.D."/>
            <person name="Kuwahara H."/>
            <person name="Igai K."/>
            <person name="Murakami T."/>
            <person name="Sugaya K."/>
            <person name="Morikawa T."/>
            <person name="Nagura Y."/>
            <person name="Yuki M."/>
            <person name="Deevong P."/>
            <person name="Inoue T."/>
            <person name="Kihara K."/>
            <person name="Lo N."/>
            <person name="Yamada A."/>
            <person name="Ohkuma M."/>
            <person name="Hongoh Y."/>
        </authorList>
    </citation>
    <scope>NUCLEOTIDE SEQUENCE [LARGE SCALE GENOMIC DNA]</scope>
    <source>
        <strain evidence="14">NkOx7-02</strain>
    </source>
</reference>
<evidence type="ECO:0000256" key="10">
    <source>
        <dbReference type="HAMAP-Rule" id="MF_00185"/>
    </source>
</evidence>
<comment type="cofactor">
    <cofactor evidence="1 10">
        <name>Mg(2+)</name>
        <dbReference type="ChEBI" id="CHEBI:18420"/>
    </cofactor>
</comment>
<dbReference type="SUPFAM" id="SSF52540">
    <property type="entry name" value="P-loop containing nucleoside triphosphate hydrolases"/>
    <property type="match status" value="2"/>
</dbReference>
<feature type="site" description="Interaction with substrate tRNA" evidence="10">
    <location>
        <position position="122"/>
    </location>
</feature>
<dbReference type="PANTHER" id="PTHR11088">
    <property type="entry name" value="TRNA DIMETHYLALLYLTRANSFERASE"/>
    <property type="match status" value="1"/>
</dbReference>
<dbReference type="Pfam" id="PF01715">
    <property type="entry name" value="IPPT"/>
    <property type="match status" value="1"/>
</dbReference>
<evidence type="ECO:0000313" key="14">
    <source>
        <dbReference type="EMBL" id="GBR75938.1"/>
    </source>
</evidence>
<keyword evidence="6 10" id="KW-0547">Nucleotide-binding</keyword>
<organism evidence="14 15">
    <name type="scientific">Candidatus Termititenax persephonae</name>
    <dbReference type="NCBI Taxonomy" id="2218525"/>
    <lineage>
        <taxon>Bacteria</taxon>
        <taxon>Bacillati</taxon>
        <taxon>Candidatus Margulisiibacteriota</taxon>
        <taxon>Candidatus Termititenacia</taxon>
        <taxon>Candidatus Termititenacales</taxon>
        <taxon>Candidatus Termititenacaceae</taxon>
        <taxon>Candidatus Termititenax</taxon>
    </lineage>
</organism>
<evidence type="ECO:0000256" key="6">
    <source>
        <dbReference type="ARBA" id="ARBA00022741"/>
    </source>
</evidence>